<name>A0A8J3TCA2_9ACTN</name>
<evidence type="ECO:0000313" key="2">
    <source>
        <dbReference type="Proteomes" id="UP000599074"/>
    </source>
</evidence>
<dbReference type="AlphaFoldDB" id="A0A8J3TCA2"/>
<dbReference type="Proteomes" id="UP000599074">
    <property type="component" value="Unassembled WGS sequence"/>
</dbReference>
<dbReference type="EMBL" id="BOON01000022">
    <property type="protein sequence ID" value="GII22876.1"/>
    <property type="molecule type" value="Genomic_DNA"/>
</dbReference>
<proteinExistence type="predicted"/>
<protein>
    <submittedName>
        <fullName evidence="1">Uncharacterized protein</fullName>
    </submittedName>
</protein>
<dbReference type="RefSeq" id="WP_168115578.1">
    <property type="nucleotide sequence ID" value="NZ_BOON01000022.1"/>
</dbReference>
<comment type="caution">
    <text evidence="1">The sequence shown here is derived from an EMBL/GenBank/DDBJ whole genome shotgun (WGS) entry which is preliminary data.</text>
</comment>
<sequence>MTAQQRAEFVPYAVRRARDSHAGARAAAATDPVFRRLWDEGVKDRMPRAEAWWEKNAAAVAAALGN</sequence>
<keyword evidence="2" id="KW-1185">Reference proteome</keyword>
<reference evidence="1" key="1">
    <citation type="submission" date="2021-01" db="EMBL/GenBank/DDBJ databases">
        <title>Whole genome shotgun sequence of Planosporangium mesophilum NBRC 109066.</title>
        <authorList>
            <person name="Komaki H."/>
            <person name="Tamura T."/>
        </authorList>
    </citation>
    <scope>NUCLEOTIDE SEQUENCE</scope>
    <source>
        <strain evidence="1">NBRC 109066</strain>
    </source>
</reference>
<gene>
    <name evidence="1" type="ORF">Pme01_24730</name>
</gene>
<organism evidence="1 2">
    <name type="scientific">Planosporangium mesophilum</name>
    <dbReference type="NCBI Taxonomy" id="689768"/>
    <lineage>
        <taxon>Bacteria</taxon>
        <taxon>Bacillati</taxon>
        <taxon>Actinomycetota</taxon>
        <taxon>Actinomycetes</taxon>
        <taxon>Micromonosporales</taxon>
        <taxon>Micromonosporaceae</taxon>
        <taxon>Planosporangium</taxon>
    </lineage>
</organism>
<accession>A0A8J3TCA2</accession>
<evidence type="ECO:0000313" key="1">
    <source>
        <dbReference type="EMBL" id="GII22876.1"/>
    </source>
</evidence>